<feature type="transmembrane region" description="Helical" evidence="8">
    <location>
        <begin position="104"/>
        <end position="125"/>
    </location>
</feature>
<evidence type="ECO:0000256" key="3">
    <source>
        <dbReference type="ARBA" id="ARBA00022692"/>
    </source>
</evidence>
<evidence type="ECO:0000256" key="7">
    <source>
        <dbReference type="ARBA" id="ARBA00023224"/>
    </source>
</evidence>
<keyword evidence="2" id="KW-1003">Cell membrane</keyword>
<dbReference type="EMBL" id="JAANIB010009082">
    <property type="protein sequence ID" value="KAG5322755.1"/>
    <property type="molecule type" value="Genomic_DNA"/>
</dbReference>
<dbReference type="GO" id="GO:0043025">
    <property type="term" value="C:neuronal cell body"/>
    <property type="evidence" value="ECO:0007669"/>
    <property type="project" value="TreeGrafter"/>
</dbReference>
<keyword evidence="7" id="KW-0807">Transducer</keyword>
<dbReference type="PANTHER" id="PTHR21143:SF133">
    <property type="entry name" value="GUSTATORY AND PHEROMONE RECEPTOR 32A-RELATED"/>
    <property type="match status" value="1"/>
</dbReference>
<keyword evidence="3 8" id="KW-0812">Transmembrane</keyword>
<feature type="transmembrane region" description="Helical" evidence="8">
    <location>
        <begin position="830"/>
        <end position="852"/>
    </location>
</feature>
<feature type="non-terminal residue" evidence="9">
    <location>
        <position position="864"/>
    </location>
</feature>
<evidence type="ECO:0000256" key="6">
    <source>
        <dbReference type="ARBA" id="ARBA00023170"/>
    </source>
</evidence>
<dbReference type="Pfam" id="PF08395">
    <property type="entry name" value="7tm_7"/>
    <property type="match status" value="3"/>
</dbReference>
<evidence type="ECO:0000313" key="9">
    <source>
        <dbReference type="EMBL" id="KAG5322755.1"/>
    </source>
</evidence>
<evidence type="ECO:0000256" key="2">
    <source>
        <dbReference type="ARBA" id="ARBA00022475"/>
    </source>
</evidence>
<feature type="transmembrane region" description="Helical" evidence="8">
    <location>
        <begin position="611"/>
        <end position="634"/>
    </location>
</feature>
<feature type="transmembrane region" description="Helical" evidence="8">
    <location>
        <begin position="260"/>
        <end position="279"/>
    </location>
</feature>
<keyword evidence="10" id="KW-1185">Reference proteome</keyword>
<evidence type="ECO:0000256" key="4">
    <source>
        <dbReference type="ARBA" id="ARBA00022989"/>
    </source>
</evidence>
<dbReference type="AlphaFoldDB" id="A0A836JWX4"/>
<dbReference type="GO" id="GO:0030425">
    <property type="term" value="C:dendrite"/>
    <property type="evidence" value="ECO:0007669"/>
    <property type="project" value="TreeGrafter"/>
</dbReference>
<feature type="transmembrane region" description="Helical" evidence="8">
    <location>
        <begin position="21"/>
        <end position="42"/>
    </location>
</feature>
<comment type="caution">
    <text evidence="9">The sequence shown here is derived from an EMBL/GenBank/DDBJ whole genome shotgun (WGS) entry which is preliminary data.</text>
</comment>
<dbReference type="GO" id="GO:0007635">
    <property type="term" value="P:chemosensory behavior"/>
    <property type="evidence" value="ECO:0007669"/>
    <property type="project" value="TreeGrafter"/>
</dbReference>
<keyword evidence="6" id="KW-0675">Receptor</keyword>
<feature type="transmembrane region" description="Helical" evidence="8">
    <location>
        <begin position="754"/>
        <end position="776"/>
    </location>
</feature>
<dbReference type="OrthoDB" id="6366728at2759"/>
<reference evidence="9 10" key="1">
    <citation type="submission" date="2020-02" db="EMBL/GenBank/DDBJ databases">
        <title>Relaxed selection underlies rapid genomic changes in the transitions from sociality to social parasitism in ants.</title>
        <authorList>
            <person name="Bi X."/>
        </authorList>
    </citation>
    <scope>NUCLEOTIDE SEQUENCE [LARGE SCALE GENOMIC DNA]</scope>
    <source>
        <strain evidence="9">BGI-DK2014b</strain>
        <tissue evidence="9">Whole body</tissue>
    </source>
</reference>
<organism evidence="9 10">
    <name type="scientific">Acromyrmex heyeri</name>
    <dbReference type="NCBI Taxonomy" id="230685"/>
    <lineage>
        <taxon>Eukaryota</taxon>
        <taxon>Metazoa</taxon>
        <taxon>Ecdysozoa</taxon>
        <taxon>Arthropoda</taxon>
        <taxon>Hexapoda</taxon>
        <taxon>Insecta</taxon>
        <taxon>Pterygota</taxon>
        <taxon>Neoptera</taxon>
        <taxon>Endopterygota</taxon>
        <taxon>Hymenoptera</taxon>
        <taxon>Apocrita</taxon>
        <taxon>Aculeata</taxon>
        <taxon>Formicoidea</taxon>
        <taxon>Formicidae</taxon>
        <taxon>Myrmicinae</taxon>
        <taxon>Acromyrmex</taxon>
    </lineage>
</organism>
<dbReference type="GO" id="GO:0007165">
    <property type="term" value="P:signal transduction"/>
    <property type="evidence" value="ECO:0007669"/>
    <property type="project" value="UniProtKB-KW"/>
</dbReference>
<evidence type="ECO:0000256" key="1">
    <source>
        <dbReference type="ARBA" id="ARBA00004651"/>
    </source>
</evidence>
<comment type="subcellular location">
    <subcellularLocation>
        <location evidence="1">Cell membrane</location>
        <topology evidence="1">Multi-pass membrane protein</topology>
    </subcellularLocation>
</comment>
<name>A0A836JWX4_9HYME</name>
<evidence type="ECO:0000256" key="5">
    <source>
        <dbReference type="ARBA" id="ARBA00023136"/>
    </source>
</evidence>
<keyword evidence="4 8" id="KW-1133">Transmembrane helix</keyword>
<dbReference type="PANTHER" id="PTHR21143">
    <property type="entry name" value="INVERTEBRATE GUSTATORY RECEPTOR"/>
    <property type="match status" value="1"/>
</dbReference>
<feature type="transmembrane region" description="Helical" evidence="8">
    <location>
        <begin position="62"/>
        <end position="83"/>
    </location>
</feature>
<gene>
    <name evidence="9" type="primary">Gr28b_12</name>
    <name evidence="9" type="ORF">G6Z77_0012940</name>
</gene>
<dbReference type="InterPro" id="IPR013604">
    <property type="entry name" value="7TM_chemorcpt"/>
</dbReference>
<keyword evidence="5 8" id="KW-0472">Membrane</keyword>
<dbReference type="GO" id="GO:0005886">
    <property type="term" value="C:plasma membrane"/>
    <property type="evidence" value="ECO:0007669"/>
    <property type="project" value="UniProtKB-SubCell"/>
</dbReference>
<dbReference type="GO" id="GO:0050909">
    <property type="term" value="P:sensory perception of taste"/>
    <property type="evidence" value="ECO:0007669"/>
    <property type="project" value="InterPro"/>
</dbReference>
<feature type="transmembrane region" description="Helical" evidence="8">
    <location>
        <begin position="426"/>
        <end position="449"/>
    </location>
</feature>
<feature type="non-terminal residue" evidence="9">
    <location>
        <position position="1"/>
    </location>
</feature>
<feature type="transmembrane region" description="Helical" evidence="8">
    <location>
        <begin position="145"/>
        <end position="164"/>
    </location>
</feature>
<evidence type="ECO:0000256" key="8">
    <source>
        <dbReference type="SAM" id="Phobius"/>
    </source>
</evidence>
<sequence length="864" mass="100522">ILGIFPYRIKASSFEISKPRYILWTITVCVICVYKLTVLYKFNLSEKNKTNIPEFISINFSFIYKIFLTLSSYILSGPQMRLLRTVSDISSRLPQQSYQKMSKLIHAKDIFGFFFHFWLALMYFIHSELNFTLLFQVIRLHTTLLAFQIEMLYINCVSVVKACFKEIDDNMENLRELMNNTIRWIPYEQKYPFLLMKLKDLKKQHLMISDTVKMLNMIFSLQLLASTTQCFKQIVFYLYFNVVYWQNGISLNQDKIYSVNFISFLEHYIIRVILIVWACETSKNQAIKIGTTVHDVLNSISNVQIKDELNLFSLQILHCDNTFSMKGLTLDATLLTMMVFGLFEMSRVFISLLGFQMDMLYINCVCVLKACFKEINDNLKNLRELLINNISRWIYNEQRHPFLLKKLKTLKKQHLMISDTVKMLNMIFSLHLLATIALSFKQIIFYVYFDVIQWQNGISLNQDRIYNSYFISVVTGKNEAIKIGTTIHDILNSIRDVQIKDELNLFSLQILHCDNTFSAKGLTIDATLVFTYMLGFQMDMLYTNCVCVLKACFKEINDNLENLRELVINNPRWIYNEQRHPLLIKLKALEKHHLMINDTVQMLNMTFSLHLLAITVLVFKQIIFFVFALIVWACETGKNEARKIGTTIHDTLNSISDVQIKDELNLFSLQILHCNNTFSAKGLTIDATLFTVACFKEINNNLENLRELMINNLRKIYHEQRHPFLLIKLKALKKQHLMISDTVKMLNMIFSLHLLATIALSFKQIIFYVLILIVWACETGKNEAIKIGTTIHDVLNGISDVQIKDELNLFSLQILHCDNTFSAKGLTVDATLLTVMVSSISTYLLILIQFLIMAHSCDSKTKAI</sequence>
<protein>
    <submittedName>
        <fullName evidence="9">GR28B protein</fullName>
    </submittedName>
</protein>
<dbReference type="GO" id="GO:0030424">
    <property type="term" value="C:axon"/>
    <property type="evidence" value="ECO:0007669"/>
    <property type="project" value="TreeGrafter"/>
</dbReference>
<dbReference type="GO" id="GO:0008049">
    <property type="term" value="P:male courtship behavior"/>
    <property type="evidence" value="ECO:0007669"/>
    <property type="project" value="TreeGrafter"/>
</dbReference>
<dbReference type="Proteomes" id="UP000670152">
    <property type="component" value="Unassembled WGS sequence"/>
</dbReference>
<evidence type="ECO:0000313" key="10">
    <source>
        <dbReference type="Proteomes" id="UP000670152"/>
    </source>
</evidence>
<proteinExistence type="predicted"/>
<accession>A0A836JWX4</accession>